<protein>
    <recommendedName>
        <fullName evidence="1">Dienelactone hydrolase domain-containing protein</fullName>
    </recommendedName>
</protein>
<comment type="caution">
    <text evidence="2">The sequence shown here is derived from an EMBL/GenBank/DDBJ whole genome shotgun (WGS) entry which is preliminary data.</text>
</comment>
<dbReference type="AlphaFoldDB" id="A0A9W7YHR1"/>
<dbReference type="GO" id="GO:0016787">
    <property type="term" value="F:hydrolase activity"/>
    <property type="evidence" value="ECO:0007669"/>
    <property type="project" value="InterPro"/>
</dbReference>
<dbReference type="Proteomes" id="UP001143981">
    <property type="component" value="Unassembled WGS sequence"/>
</dbReference>
<evidence type="ECO:0000313" key="3">
    <source>
        <dbReference type="Proteomes" id="UP001143981"/>
    </source>
</evidence>
<gene>
    <name evidence="2" type="ORF">LPJ61_001014</name>
</gene>
<accession>A0A9W7YHR1</accession>
<dbReference type="InterPro" id="IPR002925">
    <property type="entry name" value="Dienelactn_hydro"/>
</dbReference>
<keyword evidence="3" id="KW-1185">Reference proteome</keyword>
<evidence type="ECO:0000313" key="2">
    <source>
        <dbReference type="EMBL" id="KAJ1734528.1"/>
    </source>
</evidence>
<dbReference type="InterPro" id="IPR029058">
    <property type="entry name" value="AB_hydrolase_fold"/>
</dbReference>
<reference evidence="2" key="1">
    <citation type="submission" date="2022-07" db="EMBL/GenBank/DDBJ databases">
        <title>Phylogenomic reconstructions and comparative analyses of Kickxellomycotina fungi.</title>
        <authorList>
            <person name="Reynolds N.K."/>
            <person name="Stajich J.E."/>
            <person name="Barry K."/>
            <person name="Grigoriev I.V."/>
            <person name="Crous P."/>
            <person name="Smith M.E."/>
        </authorList>
    </citation>
    <scope>NUCLEOTIDE SEQUENCE</scope>
    <source>
        <strain evidence="2">BCRC 34381</strain>
    </source>
</reference>
<dbReference type="EMBL" id="JANBOI010000069">
    <property type="protein sequence ID" value="KAJ1734528.1"/>
    <property type="molecule type" value="Genomic_DNA"/>
</dbReference>
<dbReference type="OrthoDB" id="17560at2759"/>
<dbReference type="PANTHER" id="PTHR47668">
    <property type="entry name" value="DIENELACTONE HYDROLASE FAMILY PROTEIN (AFU_ORTHOLOGUE AFUA_6G01940)"/>
    <property type="match status" value="1"/>
</dbReference>
<dbReference type="SUPFAM" id="SSF53474">
    <property type="entry name" value="alpha/beta-Hydrolases"/>
    <property type="match status" value="1"/>
</dbReference>
<dbReference type="PANTHER" id="PTHR47668:SF1">
    <property type="entry name" value="DIENELACTONE HYDROLASE DOMAIN-CONTAINING PROTEIN-RELATED"/>
    <property type="match status" value="1"/>
</dbReference>
<dbReference type="Pfam" id="PF01738">
    <property type="entry name" value="DLH"/>
    <property type="match status" value="1"/>
</dbReference>
<sequence>MSFPSACCNTPPVRATYTPTGERQTIGGIECYVSGSKDAKRGLIINYDIFGMHANVVQLCDILGTSGYHVVLPDLLGSNALTEADLGKHGVFSAFCKHAGSWAANKDKYIAMQEYMKDSGVESVGIIGFCWGGKMVVAALAELDGLVGGAIVHPALIESGDMAKANAPLLVLPSKDEPDFTDEFATLEGKPFFAQCSMVRFDDMFHGFCGARGDWSVPEQAKRANDAIELLVQFFGSVTSQ</sequence>
<feature type="domain" description="Dienelactone hydrolase" evidence="1">
    <location>
        <begin position="29"/>
        <end position="237"/>
    </location>
</feature>
<proteinExistence type="predicted"/>
<organism evidence="2 3">
    <name type="scientific">Coemansia biformis</name>
    <dbReference type="NCBI Taxonomy" id="1286918"/>
    <lineage>
        <taxon>Eukaryota</taxon>
        <taxon>Fungi</taxon>
        <taxon>Fungi incertae sedis</taxon>
        <taxon>Zoopagomycota</taxon>
        <taxon>Kickxellomycotina</taxon>
        <taxon>Kickxellomycetes</taxon>
        <taxon>Kickxellales</taxon>
        <taxon>Kickxellaceae</taxon>
        <taxon>Coemansia</taxon>
    </lineage>
</organism>
<evidence type="ECO:0000259" key="1">
    <source>
        <dbReference type="Pfam" id="PF01738"/>
    </source>
</evidence>
<dbReference type="Gene3D" id="3.40.50.1820">
    <property type="entry name" value="alpha/beta hydrolase"/>
    <property type="match status" value="1"/>
</dbReference>
<name>A0A9W7YHR1_9FUNG</name>